<accession>A0A090DWV6</accession>
<protein>
    <recommendedName>
        <fullName evidence="3">HNH endonuclease 5 domain-containing protein</fullName>
    </recommendedName>
</protein>
<name>A0A090DWV6_MESPL</name>
<dbReference type="EMBL" id="CCMZ01000032">
    <property type="protein sequence ID" value="CDX21532.1"/>
    <property type="molecule type" value="Genomic_DNA"/>
</dbReference>
<sequence length="247" mass="27981">MERIEEFVDDRQKSWCIHCTRSLAELDTTEDHVPTKGFLIKPRPHNLPVVTICRDCNNGFSRDEQYAVTALSCVLAGSTDPEKQLNASAARALAESVALRAMIDRSKHEYQTTGGEMRIVWRPDMGRIKRVVLKNARGHAYFEYGEPMMSDPTHVWAQPFEDMTEAERMEFESLDEAGDLGVWPEVGSRMMARIASGLDMEGAGLDMEGGWVVVQEGTYRYSVSQLGGLRIRSVLWEYLATEVQWEN</sequence>
<dbReference type="Proteomes" id="UP000045285">
    <property type="component" value="Unassembled WGS sequence"/>
</dbReference>
<evidence type="ECO:0000313" key="1">
    <source>
        <dbReference type="EMBL" id="CDX21532.1"/>
    </source>
</evidence>
<reference evidence="2" key="1">
    <citation type="submission" date="2014-08" db="EMBL/GenBank/DDBJ databases">
        <authorList>
            <person name="Moulin L."/>
        </authorList>
    </citation>
    <scope>NUCLEOTIDE SEQUENCE [LARGE SCALE GENOMIC DNA]</scope>
</reference>
<evidence type="ECO:0000313" key="2">
    <source>
        <dbReference type="Proteomes" id="UP000045285"/>
    </source>
</evidence>
<dbReference type="AlphaFoldDB" id="A0A090DWV6"/>
<organism evidence="1 2">
    <name type="scientific">Mesorhizobium plurifarium</name>
    <dbReference type="NCBI Taxonomy" id="69974"/>
    <lineage>
        <taxon>Bacteria</taxon>
        <taxon>Pseudomonadati</taxon>
        <taxon>Pseudomonadota</taxon>
        <taxon>Alphaproteobacteria</taxon>
        <taxon>Hyphomicrobiales</taxon>
        <taxon>Phyllobacteriaceae</taxon>
        <taxon>Mesorhizobium</taxon>
    </lineage>
</organism>
<evidence type="ECO:0008006" key="3">
    <source>
        <dbReference type="Google" id="ProtNLM"/>
    </source>
</evidence>
<gene>
    <name evidence="1" type="ORF">MPL3356_380015</name>
</gene>
<keyword evidence="2" id="KW-1185">Reference proteome</keyword>
<proteinExistence type="predicted"/>